<feature type="signal peptide" evidence="1">
    <location>
        <begin position="1"/>
        <end position="17"/>
    </location>
</feature>
<dbReference type="Proteomes" id="UP001369815">
    <property type="component" value="Unassembled WGS sequence"/>
</dbReference>
<evidence type="ECO:0000313" key="2">
    <source>
        <dbReference type="EMBL" id="KAK6958479.1"/>
    </source>
</evidence>
<organism evidence="2 3">
    <name type="scientific">Daldinia eschscholtzii</name>
    <dbReference type="NCBI Taxonomy" id="292717"/>
    <lineage>
        <taxon>Eukaryota</taxon>
        <taxon>Fungi</taxon>
        <taxon>Dikarya</taxon>
        <taxon>Ascomycota</taxon>
        <taxon>Pezizomycotina</taxon>
        <taxon>Sordariomycetes</taxon>
        <taxon>Xylariomycetidae</taxon>
        <taxon>Xylariales</taxon>
        <taxon>Hypoxylaceae</taxon>
        <taxon>Daldinia</taxon>
    </lineage>
</organism>
<keyword evidence="3" id="KW-1185">Reference proteome</keyword>
<feature type="chain" id="PRO_5043522841" evidence="1">
    <location>
        <begin position="18"/>
        <end position="139"/>
    </location>
</feature>
<dbReference type="EMBL" id="JBANMG010000001">
    <property type="protein sequence ID" value="KAK6958479.1"/>
    <property type="molecule type" value="Genomic_DNA"/>
</dbReference>
<accession>A0AAX6N0T8</accession>
<keyword evidence="1" id="KW-0732">Signal</keyword>
<dbReference type="AlphaFoldDB" id="A0AAX6N0T8"/>
<dbReference type="Pfam" id="PF14273">
    <property type="entry name" value="DUF4360"/>
    <property type="match status" value="1"/>
</dbReference>
<reference evidence="2 3" key="1">
    <citation type="journal article" date="2024" name="Front Chem Biol">
        <title>Unveiling the potential of Daldinia eschscholtzii MFLUCC 19-0629 through bioactivity and bioinformatics studies for enhanced sustainable agriculture production.</title>
        <authorList>
            <person name="Brooks S."/>
            <person name="Weaver J.A."/>
            <person name="Klomchit A."/>
            <person name="Alharthi S.A."/>
            <person name="Onlamun T."/>
            <person name="Nurani R."/>
            <person name="Vong T.K."/>
            <person name="Alberti F."/>
            <person name="Greco C."/>
        </authorList>
    </citation>
    <scope>NUCLEOTIDE SEQUENCE [LARGE SCALE GENOMIC DNA]</scope>
    <source>
        <strain evidence="2">MFLUCC 19-0629</strain>
    </source>
</reference>
<gene>
    <name evidence="2" type="ORF">Daesc_001280</name>
</gene>
<proteinExistence type="predicted"/>
<comment type="caution">
    <text evidence="2">The sequence shown here is derived from an EMBL/GenBank/DDBJ whole genome shotgun (WGS) entry which is preliminary data.</text>
</comment>
<evidence type="ECO:0000313" key="3">
    <source>
        <dbReference type="Proteomes" id="UP001369815"/>
    </source>
</evidence>
<protein>
    <submittedName>
        <fullName evidence="2">Uncharacterized protein</fullName>
    </submittedName>
</protein>
<name>A0AAX6N0T8_9PEZI</name>
<evidence type="ECO:0000256" key="1">
    <source>
        <dbReference type="SAM" id="SignalP"/>
    </source>
</evidence>
<sequence length="139" mass="14875">MHLASPLTLFFAACSAAAPQKPMAFPDASEAPFTPPTIRSISFSGNGCPQSGGKKQISGGWQHFTFTLPDFAASYGGSKPTSVNCQAHMSLEGGEPGWQVALKDVWTRGHVELEPDVSLTQFITTYYSQDAANTLYQNA</sequence>
<dbReference type="PANTHER" id="PTHR38847">
    <property type="match status" value="1"/>
</dbReference>
<dbReference type="InterPro" id="IPR025649">
    <property type="entry name" value="DUF4360"/>
</dbReference>
<dbReference type="PANTHER" id="PTHR38847:SF1">
    <property type="entry name" value="PSEUDOURIDINE SYNTHASE RSUA_RLUA-LIKE DOMAIN-CONTAINING PROTEIN"/>
    <property type="match status" value="1"/>
</dbReference>